<protein>
    <submittedName>
        <fullName evidence="2">Uncharacterized protein</fullName>
    </submittedName>
</protein>
<accession>A0A0Q9YZ16</accession>
<sequence length="1836" mass="215121">MEKLTPFAEDKKQIIEKRIEQILGSFTDNEGKSHNYFEIVNHDLEVVNHLLEHPTGASDFYQKAYNSQQEFNQAMDVAKQRWEKGNKKFDIAKTVMKDLSTRKKHYLDALEHLRAAENKQKEIQDFLDDKNEDGKLKPGTSWWQLNRKATEQDHADGNRLYEQLRTIAKKLDIADKGEREKLLEQILNRQLLDDKQKPKTWLIEQAALFDKRDNKKRQLMLQELFSHIGKRAERLKQLRLGWQSQGVFVHSSTENLIKIKREINNFKALLDHVYKSLPTTNALAIDKQIKKQLEGNRAIINRYLQQIEASAIWRIRGAAQYGNLRLDDALFVLKREIAQSVFQFDDKATLESLADIVSVSVESLGLGSSFKCFQELHQLLLRSTYAKEKEIWFNSKWVTDSDKRNIIPVTVKSGAIIPSILLSYIPENNSYIPGNWLRYWFFRTSQSLNGLAGWMRNRWLGDSCETVTLINETYRHVANFEKSISEGRAQNKALNLLHIGQSAAFLDALEITEYIENEKRRVQHLMGSSILWRFLGWVPFLKFNKNMAFKDDWLNELNRAQRAINEKATKIAEYMMEDFEALLLDSIEHKSFLMPANLMNNIEQFINRYGSQSDLQRLQKISSPMHLVSRFRFLLPANNGELFRSINEDHVTSFLRFTEKYWNAEQQRATKLIVGIITKEQLPKNADEDHVFFEQIKCLLPEQSSQVAFNQLMQKIAREYVFVTGDNGNDDCFHFLERFASNAARTWQAHRGNNMDEKFIFLNNLLSVARHQEKDLTTHAVQEIGSTQFKLQNYNRYIKDLQQEKDDSGRIGLLKKQARHYVNKYLGDNLHYADLLFNLGEFPDDTFIIQYCEKRFSWMVEQENLNADIINNEAEEKFIAKIKQYPVLVDKLVKIVNEKAIAQDHLGDWILQFNIPKLTAAYFGKCFYKHLSDNQFKQILEESEFYGELLQNPRFSYKIYRWLAQKMTELVQESNWEQLCSPDFFNIVEKIGTLENKEAYRLLRIKHLLQLNNSSLTEAYISKMAQELGAADLPLKMFTLPNGKRLLGEMLTEHLSILEQNKRWEGHAQYFVEFYLPEENKSLRHNIRLKWLAEFISKPQRFSGISFIERSTLDGKYHCDNKQIPNDEMSLTEFYGEENMFKVRELIMNRLDLFSENLSDEMIQLINAYYRDPAFNLQDDWPLFRKKCDLFQRAQRLIHCFKNNLFIDGLTQLENFYAELLGMQALATTEHGRLHQQIAVYQQQLFNQILAIVKESYSELFINQRLIDDKLAKSDLSELKRQQDLLTEMIAKSNLPHPFKYEIEEISEQTPLCMTKLRTFVSNMSFDRLHLIAFDIDDLQMYSKILNKNAKEYLKVKINTLKDYLPADDALFKALTACYQILKGEYSSRALQRTDFNRLMKYQATRQDYPRMAQEMADRLILALNAHEELTYFPLFKEAQISYQSAFVQYLSSTTKQRMLVSIKNKIEWLMMKSDPHQAQYARVDWFNHAKLLTGLVQASSSQGSEIKEVVNRWCASCLSEINKNLYPLLEKFEVSSRTSKNSMAELIATKNNQPSLIDKEQQLIKLSLFIRTFGDKKHKEQLDELLREVARHQHRTIMKGLNGPIIEHSLDFADKILSTAGSESQREQCMQLVDKWSLYRRKPATQVLQTLRAMAVNDALLNYIHSFERTLYTYFVKKHNLPDNFHEMMSQKMEEWGVKECLLEPERILKKHPLTEFQNILSQLAISRSHRFFYSKPSLSDGRKLFVAFCLNIQAKQLTRLWKNRQTKHEDEVATFNPADISGSLSNLIKQMIKKYDIGWGDFNKGVFKAIAKDTDYFVSWANAAPEQKRGSLRL</sequence>
<name>A0A0Q9YZ16_9GAMM</name>
<reference evidence="3" key="3">
    <citation type="submission" date="2021-06" db="EMBL/GenBank/DDBJ databases">
        <title>Genomic Description and Analysis of Intracellular Bacteria, Candidatus Berkiella cookevillensis and Candidatus Berkiella aquae.</title>
        <authorList>
            <person name="Kidane D.T."/>
            <person name="Mehari Y.T."/>
            <person name="Rice F.C."/>
            <person name="Arivett B.A."/>
            <person name="Farone A.L."/>
            <person name="Berk S.G."/>
            <person name="Farone M.B."/>
        </authorList>
    </citation>
    <scope>NUCLEOTIDE SEQUENCE</scope>
    <source>
        <strain evidence="3">HT99</strain>
    </source>
</reference>
<dbReference type="RefSeq" id="WP_075066246.1">
    <property type="nucleotide sequence ID" value="NZ_LKAJ02000001.1"/>
</dbReference>
<keyword evidence="4" id="KW-1185">Reference proteome</keyword>
<feature type="coiled-coil region" evidence="1">
    <location>
        <begin position="550"/>
        <end position="577"/>
    </location>
</feature>
<dbReference type="Proteomes" id="UP000051497">
    <property type="component" value="Unassembled WGS sequence"/>
</dbReference>
<dbReference type="EMBL" id="LKAJ02000001">
    <property type="protein sequence ID" value="MCS5711015.1"/>
    <property type="molecule type" value="Genomic_DNA"/>
</dbReference>
<proteinExistence type="predicted"/>
<evidence type="ECO:0000256" key="1">
    <source>
        <dbReference type="SAM" id="Coils"/>
    </source>
</evidence>
<dbReference type="EMBL" id="LKAJ01000005">
    <property type="protein sequence ID" value="KRG21448.1"/>
    <property type="molecule type" value="Genomic_DNA"/>
</dbReference>
<evidence type="ECO:0000313" key="2">
    <source>
        <dbReference type="EMBL" id="KRG21448.1"/>
    </source>
</evidence>
<comment type="caution">
    <text evidence="2">The sequence shown here is derived from an EMBL/GenBank/DDBJ whole genome shotgun (WGS) entry which is preliminary data.</text>
</comment>
<evidence type="ECO:0000313" key="3">
    <source>
        <dbReference type="EMBL" id="MCS5711015.1"/>
    </source>
</evidence>
<reference evidence="3" key="2">
    <citation type="journal article" date="2016" name="Genome Announc.">
        <title>Draft Genome Sequences of Two Novel Amoeba-Resistant Intranuclear Bacteria, 'Candidatus Berkiella cookevillensis' and 'Candidatus Berkiella aquae'.</title>
        <authorList>
            <person name="Mehari Y.T."/>
            <person name="Arivett B.A."/>
            <person name="Farone A.L."/>
            <person name="Gunderson J.H."/>
            <person name="Farone M.B."/>
        </authorList>
    </citation>
    <scope>NUCLEOTIDE SEQUENCE</scope>
    <source>
        <strain evidence="3">HT99</strain>
    </source>
</reference>
<evidence type="ECO:0000313" key="4">
    <source>
        <dbReference type="Proteomes" id="UP000051497"/>
    </source>
</evidence>
<organism evidence="2">
    <name type="scientific">Candidatus Berkiella aquae</name>
    <dbReference type="NCBI Taxonomy" id="295108"/>
    <lineage>
        <taxon>Bacteria</taxon>
        <taxon>Pseudomonadati</taxon>
        <taxon>Pseudomonadota</taxon>
        <taxon>Gammaproteobacteria</taxon>
        <taxon>Candidatus Berkiellales</taxon>
        <taxon>Candidatus Berkiellaceae</taxon>
        <taxon>Candidatus Berkiella</taxon>
    </lineage>
</organism>
<keyword evidence="1" id="KW-0175">Coiled coil</keyword>
<reference evidence="2" key="1">
    <citation type="submission" date="2015-09" db="EMBL/GenBank/DDBJ databases">
        <title>Draft Genome Sequences of Two Novel Amoeba-resistant Intranuclear Bacteria, Candidatus Berkiella cookevillensis and Candidatus Berkiella aquae.</title>
        <authorList>
            <person name="Mehari Y.T."/>
            <person name="Arivett B.A."/>
            <person name="Farone A.L."/>
            <person name="Gunderson J.H."/>
            <person name="Farone M.B."/>
        </authorList>
    </citation>
    <scope>NUCLEOTIDE SEQUENCE [LARGE SCALE GENOMIC DNA]</scope>
    <source>
        <strain evidence="2">HT99</strain>
    </source>
</reference>
<gene>
    <name evidence="3" type="ORF">HT99x_006195</name>
    <name evidence="2" type="ORF">HT99x_01624</name>
</gene>
<dbReference type="OrthoDB" id="9816892at2"/>